<dbReference type="Proteomes" id="UP000681794">
    <property type="component" value="Chromosome"/>
</dbReference>
<evidence type="ECO:0000313" key="1">
    <source>
        <dbReference type="EMBL" id="QWS35221.1"/>
    </source>
</evidence>
<gene>
    <name evidence="1" type="ORF">KM842_11965</name>
</gene>
<evidence type="ECO:0000313" key="2">
    <source>
        <dbReference type="Proteomes" id="UP000681794"/>
    </source>
</evidence>
<protein>
    <submittedName>
        <fullName evidence="1">MarR family transcriptional regulator</fullName>
    </submittedName>
</protein>
<name>A0ACD1E999_9MICO</name>
<proteinExistence type="predicted"/>
<sequence length="142" mass="14885">MAAFDAVVRANASLVGQLSARAGVHESGLRALVLVSDTGYSTPTEVAGFLGLTSGAVTNMVDRLTAAGLLERTPNPSDRRGSLLRLRPEGEDVVRDYRERYAAMLRAVDAGHRGDLHAVLNDLATGLYGQAADAAPTEDPAP</sequence>
<accession>A0ACD1E999</accession>
<reference evidence="1" key="1">
    <citation type="submission" date="2021-06" db="EMBL/GenBank/DDBJ databases">
        <authorList>
            <person name="Ellington A.J."/>
            <person name="Bryan N.C."/>
            <person name="Christner B.C."/>
            <person name="Reisch C.R."/>
        </authorList>
    </citation>
    <scope>NUCLEOTIDE SEQUENCE</scope>
    <source>
        <strain evidence="1">L6-1</strain>
    </source>
</reference>
<organism evidence="1 2">
    <name type="scientific">Curtobacterium aetherium</name>
    <dbReference type="NCBI Taxonomy" id="2841594"/>
    <lineage>
        <taxon>Bacteria</taxon>
        <taxon>Bacillati</taxon>
        <taxon>Actinomycetota</taxon>
        <taxon>Actinomycetes</taxon>
        <taxon>Micrococcales</taxon>
        <taxon>Microbacteriaceae</taxon>
        <taxon>Curtobacterium</taxon>
    </lineage>
</organism>
<keyword evidence="2" id="KW-1185">Reference proteome</keyword>
<dbReference type="EMBL" id="CP076544">
    <property type="protein sequence ID" value="QWS35221.1"/>
    <property type="molecule type" value="Genomic_DNA"/>
</dbReference>